<evidence type="ECO:0000313" key="5">
    <source>
        <dbReference type="Proteomes" id="UP001596053"/>
    </source>
</evidence>
<gene>
    <name evidence="4" type="ORF">ACFPOB_15235</name>
</gene>
<dbReference type="PANTHER" id="PTHR11475:SF4">
    <property type="entry name" value="CHORION PEROXIDASE"/>
    <property type="match status" value="1"/>
</dbReference>
<dbReference type="InterPro" id="IPR010255">
    <property type="entry name" value="Haem_peroxidase_sf"/>
</dbReference>
<evidence type="ECO:0000256" key="2">
    <source>
        <dbReference type="ARBA" id="ARBA00022525"/>
    </source>
</evidence>
<keyword evidence="5" id="KW-1185">Reference proteome</keyword>
<dbReference type="CDD" id="cd09819">
    <property type="entry name" value="An_peroxidase_bacterial_1"/>
    <property type="match status" value="1"/>
</dbReference>
<organism evidence="4 5">
    <name type="scientific">Bosea eneae</name>
    <dbReference type="NCBI Taxonomy" id="151454"/>
    <lineage>
        <taxon>Bacteria</taxon>
        <taxon>Pseudomonadati</taxon>
        <taxon>Pseudomonadota</taxon>
        <taxon>Alphaproteobacteria</taxon>
        <taxon>Hyphomicrobiales</taxon>
        <taxon>Boseaceae</taxon>
        <taxon>Bosea</taxon>
    </lineage>
</organism>
<dbReference type="InterPro" id="IPR019791">
    <property type="entry name" value="Haem_peroxidase_animal"/>
</dbReference>
<dbReference type="Pfam" id="PF03098">
    <property type="entry name" value="An_peroxidase"/>
    <property type="match status" value="1"/>
</dbReference>
<comment type="subcellular location">
    <subcellularLocation>
        <location evidence="1">Secreted</location>
    </subcellularLocation>
</comment>
<reference evidence="5" key="1">
    <citation type="journal article" date="2019" name="Int. J. Syst. Evol. Microbiol.">
        <title>The Global Catalogue of Microorganisms (GCM) 10K type strain sequencing project: providing services to taxonomists for standard genome sequencing and annotation.</title>
        <authorList>
            <consortium name="The Broad Institute Genomics Platform"/>
            <consortium name="The Broad Institute Genome Sequencing Center for Infectious Disease"/>
            <person name="Wu L."/>
            <person name="Ma J."/>
        </authorList>
    </citation>
    <scope>NUCLEOTIDE SEQUENCE [LARGE SCALE GENOMIC DNA]</scope>
    <source>
        <strain evidence="5">NCAIM B.01391</strain>
    </source>
</reference>
<protein>
    <submittedName>
        <fullName evidence="4">Heme peroxidase family protein</fullName>
    </submittedName>
</protein>
<dbReference type="InterPro" id="IPR037120">
    <property type="entry name" value="Haem_peroxidase_sf_animal"/>
</dbReference>
<dbReference type="PANTHER" id="PTHR11475">
    <property type="entry name" value="OXIDASE/PEROXIDASE"/>
    <property type="match status" value="1"/>
</dbReference>
<dbReference type="EMBL" id="JBHSLW010000023">
    <property type="protein sequence ID" value="MFC5420910.1"/>
    <property type="molecule type" value="Genomic_DNA"/>
</dbReference>
<evidence type="ECO:0000256" key="1">
    <source>
        <dbReference type="ARBA" id="ARBA00004613"/>
    </source>
</evidence>
<accession>A0ABW0IYK8</accession>
<keyword evidence="4" id="KW-0575">Peroxidase</keyword>
<proteinExistence type="predicted"/>
<keyword evidence="2" id="KW-0964">Secreted</keyword>
<dbReference type="GO" id="GO:0004601">
    <property type="term" value="F:peroxidase activity"/>
    <property type="evidence" value="ECO:0007669"/>
    <property type="project" value="UniProtKB-KW"/>
</dbReference>
<evidence type="ECO:0000313" key="4">
    <source>
        <dbReference type="EMBL" id="MFC5420910.1"/>
    </source>
</evidence>
<evidence type="ECO:0000256" key="3">
    <source>
        <dbReference type="ARBA" id="ARBA00023180"/>
    </source>
</evidence>
<dbReference type="PROSITE" id="PS50292">
    <property type="entry name" value="PEROXIDASE_3"/>
    <property type="match status" value="1"/>
</dbReference>
<dbReference type="Gene3D" id="1.10.640.10">
    <property type="entry name" value="Haem peroxidase domain superfamily, animal type"/>
    <property type="match status" value="1"/>
</dbReference>
<keyword evidence="3" id="KW-0325">Glycoprotein</keyword>
<dbReference type="Proteomes" id="UP001596053">
    <property type="component" value="Unassembled WGS sequence"/>
</dbReference>
<keyword evidence="4" id="KW-0560">Oxidoreductase</keyword>
<comment type="caution">
    <text evidence="4">The sequence shown here is derived from an EMBL/GenBank/DDBJ whole genome shotgun (WGS) entry which is preliminary data.</text>
</comment>
<dbReference type="SUPFAM" id="SSF48113">
    <property type="entry name" value="Heme-dependent peroxidases"/>
    <property type="match status" value="1"/>
</dbReference>
<name>A0ABW0IYK8_9HYPH</name>
<sequence>MPETMTLPPVTKSGTSLPVELLKATTAKTNAVKVTPGHGVAGRHPTREVLDALTGNRDPGMFGRMFPKLPPLSVNDAKLKALSEAMLDADSADAAKDNAKIPAGFTYLGQFVDHDITLDLTSLGDKQKDPLGIENFRTPGLDLDCLYGLGPDGSPHLYQRSGPQFQARGPKFVIGKNINVDFGGVTGDFSNDLPRSPEGMALIGDHRNDENLLVAQTHLAFLKFHNKVCDILAAGAKPPADLFAEARRLVTWHYQWLVLHDFVERLTEPGIVAKILHDGRKFYRFKRTPYMPVEFSVAAYRLGHSMVRQTYSHNRVFQDIGFNLLFGFTGLSGQIIGNLAPNPPTGPLPVSVLPSNWIIDWRRFYDLGTPAGTADFAFNNTRKLDPFLVEELHNLPGGGGNLAFRNLKRGVMLGLPSGQDVAAHMKIKKPLTPAEIASGPDGQVAKQEGLDKATPLWYYILKEAQVRGNGERLGPVGSTIVSEVFVGLVHGDPQSYIWQMKDWKPTLPSAKAGDFTMADLLRLVNDINPIG</sequence>
<dbReference type="RefSeq" id="WP_377799268.1">
    <property type="nucleotide sequence ID" value="NZ_JBHSLW010000023.1"/>
</dbReference>